<evidence type="ECO:0000313" key="1">
    <source>
        <dbReference type="EMBL" id="EXC16037.1"/>
    </source>
</evidence>
<dbReference type="EMBL" id="KE345786">
    <property type="protein sequence ID" value="EXC16037.1"/>
    <property type="molecule type" value="Genomic_DNA"/>
</dbReference>
<accession>W9SLA6</accession>
<organism evidence="1 2">
    <name type="scientific">Morus notabilis</name>
    <dbReference type="NCBI Taxonomy" id="981085"/>
    <lineage>
        <taxon>Eukaryota</taxon>
        <taxon>Viridiplantae</taxon>
        <taxon>Streptophyta</taxon>
        <taxon>Embryophyta</taxon>
        <taxon>Tracheophyta</taxon>
        <taxon>Spermatophyta</taxon>
        <taxon>Magnoliopsida</taxon>
        <taxon>eudicotyledons</taxon>
        <taxon>Gunneridae</taxon>
        <taxon>Pentapetalae</taxon>
        <taxon>rosids</taxon>
        <taxon>fabids</taxon>
        <taxon>Rosales</taxon>
        <taxon>Moraceae</taxon>
        <taxon>Moreae</taxon>
        <taxon>Morus</taxon>
    </lineage>
</organism>
<dbReference type="Proteomes" id="UP000030645">
    <property type="component" value="Unassembled WGS sequence"/>
</dbReference>
<gene>
    <name evidence="1" type="ORF">L484_002121</name>
</gene>
<dbReference type="eggNOG" id="KOG1075">
    <property type="taxonomic scope" value="Eukaryota"/>
</dbReference>
<proteinExistence type="predicted"/>
<keyword evidence="2" id="KW-1185">Reference proteome</keyword>
<evidence type="ECO:0000313" key="2">
    <source>
        <dbReference type="Proteomes" id="UP000030645"/>
    </source>
</evidence>
<protein>
    <submittedName>
        <fullName evidence="1">Putative mitochondrial protein</fullName>
    </submittedName>
</protein>
<dbReference type="STRING" id="981085.W9SLA6"/>
<sequence>MSGRFRAHIGGSEEWNDGNSCNKVKTYAYGILGKRGYFFIKADMEKAYDRVSWNFLEAMMRLGQGDPLSAYLFILCSELLSRLFERECHDNRFKGFKIGRSGHELSHLFFADDLVIFGCAMEENLASAMRILEKYST</sequence>
<name>W9SLA6_9ROSA</name>
<reference evidence="2" key="1">
    <citation type="submission" date="2013-01" db="EMBL/GenBank/DDBJ databases">
        <title>Draft Genome Sequence of a Mulberry Tree, Morus notabilis C.K. Schneid.</title>
        <authorList>
            <person name="He N."/>
            <person name="Zhao S."/>
        </authorList>
    </citation>
    <scope>NUCLEOTIDE SEQUENCE</scope>
</reference>
<dbReference type="AlphaFoldDB" id="W9SLA6"/>